<gene>
    <name evidence="3" type="ORF">RB636_38535</name>
</gene>
<keyword evidence="2" id="KW-0812">Transmembrane</keyword>
<evidence type="ECO:0000313" key="4">
    <source>
        <dbReference type="Proteomes" id="UP001348265"/>
    </source>
</evidence>
<dbReference type="EMBL" id="JAVFKM010000037">
    <property type="protein sequence ID" value="MEF3119059.1"/>
    <property type="molecule type" value="Genomic_DNA"/>
</dbReference>
<evidence type="ECO:0000313" key="3">
    <source>
        <dbReference type="EMBL" id="MEF3119059.1"/>
    </source>
</evidence>
<name>A0ABU7X6M6_9ACTN</name>
<dbReference type="RefSeq" id="WP_331789920.1">
    <property type="nucleotide sequence ID" value="NZ_JAVFKM010000037.1"/>
</dbReference>
<keyword evidence="2" id="KW-0472">Membrane</keyword>
<reference evidence="3 4" key="1">
    <citation type="submission" date="2023-08" db="EMBL/GenBank/DDBJ databases">
        <authorList>
            <person name="Sharma P."/>
            <person name="Verma V."/>
            <person name="Mohan M.K."/>
            <person name="Dubey A.K."/>
        </authorList>
    </citation>
    <scope>NUCLEOTIDE SEQUENCE [LARGE SCALE GENOMIC DNA]</scope>
    <source>
        <strain evidence="3 4">ADP4</strain>
    </source>
</reference>
<accession>A0ABU7X6M6</accession>
<evidence type="ECO:0000256" key="1">
    <source>
        <dbReference type="SAM" id="MobiDB-lite"/>
    </source>
</evidence>
<sequence>MPLPPLQAPAPTASAARTHGPSRYAPGAVPGAASAASRAPYADSGPGGGVHRVLPLGAGMALTGLGLGFIALRLRRS</sequence>
<proteinExistence type="predicted"/>
<keyword evidence="2" id="KW-1133">Transmembrane helix</keyword>
<feature type="transmembrane region" description="Helical" evidence="2">
    <location>
        <begin position="53"/>
        <end position="72"/>
    </location>
</feature>
<feature type="compositionally biased region" description="Low complexity" evidence="1">
    <location>
        <begin position="24"/>
        <end position="42"/>
    </location>
</feature>
<evidence type="ECO:0000256" key="2">
    <source>
        <dbReference type="SAM" id="Phobius"/>
    </source>
</evidence>
<keyword evidence="4" id="KW-1185">Reference proteome</keyword>
<protein>
    <submittedName>
        <fullName evidence="3">Uncharacterized protein</fullName>
    </submittedName>
</protein>
<feature type="region of interest" description="Disordered" evidence="1">
    <location>
        <begin position="1"/>
        <end position="48"/>
    </location>
</feature>
<dbReference type="Proteomes" id="UP001348265">
    <property type="component" value="Unassembled WGS sequence"/>
</dbReference>
<comment type="caution">
    <text evidence="3">The sequence shown here is derived from an EMBL/GenBank/DDBJ whole genome shotgun (WGS) entry which is preliminary data.</text>
</comment>
<organism evidence="3 4">
    <name type="scientific">Streptomyces chrestomyceticus</name>
    <dbReference type="NCBI Taxonomy" id="68185"/>
    <lineage>
        <taxon>Bacteria</taxon>
        <taxon>Bacillati</taxon>
        <taxon>Actinomycetota</taxon>
        <taxon>Actinomycetes</taxon>
        <taxon>Kitasatosporales</taxon>
        <taxon>Streptomycetaceae</taxon>
        <taxon>Streptomyces</taxon>
    </lineage>
</organism>